<reference evidence="1 2" key="1">
    <citation type="submission" date="2024-01" db="EMBL/GenBank/DDBJ databases">
        <title>The genomes of 5 underutilized Papilionoideae crops provide insights into root nodulation and disease resistanc.</title>
        <authorList>
            <person name="Jiang F."/>
        </authorList>
    </citation>
    <scope>NUCLEOTIDE SEQUENCE [LARGE SCALE GENOMIC DNA]</scope>
    <source>
        <strain evidence="1">LVBAO_FW01</strain>
        <tissue evidence="1">Leaves</tissue>
    </source>
</reference>
<gene>
    <name evidence="1" type="ORF">VNO77_27735</name>
</gene>
<sequence length="144" mass="16198">MTHVRFYSRRPESSSRRDYVQSPLVVGEDLMASYARTVMAERLWAGWGLINLKAALHSMGRFTLCPHGCRAGATQLLIMVEPSSSKALLAMVRILTLLPPGDFGDQEKTEAGLGRDSSRYGSWRSLLPMYRRLNRGIWVNLGQK</sequence>
<proteinExistence type="predicted"/>
<dbReference type="EMBL" id="JAYMYQ010000006">
    <property type="protein sequence ID" value="KAK7324209.1"/>
    <property type="molecule type" value="Genomic_DNA"/>
</dbReference>
<dbReference type="AlphaFoldDB" id="A0AAN9KV88"/>
<keyword evidence="2" id="KW-1185">Reference proteome</keyword>
<accession>A0AAN9KV88</accession>
<evidence type="ECO:0000313" key="1">
    <source>
        <dbReference type="EMBL" id="KAK7324209.1"/>
    </source>
</evidence>
<protein>
    <submittedName>
        <fullName evidence="1">Uncharacterized protein</fullName>
    </submittedName>
</protein>
<organism evidence="1 2">
    <name type="scientific">Canavalia gladiata</name>
    <name type="common">Sword bean</name>
    <name type="synonym">Dolichos gladiatus</name>
    <dbReference type="NCBI Taxonomy" id="3824"/>
    <lineage>
        <taxon>Eukaryota</taxon>
        <taxon>Viridiplantae</taxon>
        <taxon>Streptophyta</taxon>
        <taxon>Embryophyta</taxon>
        <taxon>Tracheophyta</taxon>
        <taxon>Spermatophyta</taxon>
        <taxon>Magnoliopsida</taxon>
        <taxon>eudicotyledons</taxon>
        <taxon>Gunneridae</taxon>
        <taxon>Pentapetalae</taxon>
        <taxon>rosids</taxon>
        <taxon>fabids</taxon>
        <taxon>Fabales</taxon>
        <taxon>Fabaceae</taxon>
        <taxon>Papilionoideae</taxon>
        <taxon>50 kb inversion clade</taxon>
        <taxon>NPAAA clade</taxon>
        <taxon>indigoferoid/millettioid clade</taxon>
        <taxon>Phaseoleae</taxon>
        <taxon>Canavalia</taxon>
    </lineage>
</organism>
<dbReference type="Proteomes" id="UP001367508">
    <property type="component" value="Unassembled WGS sequence"/>
</dbReference>
<name>A0AAN9KV88_CANGL</name>
<evidence type="ECO:0000313" key="2">
    <source>
        <dbReference type="Proteomes" id="UP001367508"/>
    </source>
</evidence>
<comment type="caution">
    <text evidence="1">The sequence shown here is derived from an EMBL/GenBank/DDBJ whole genome shotgun (WGS) entry which is preliminary data.</text>
</comment>